<feature type="compositionally biased region" description="Polar residues" evidence="5">
    <location>
        <begin position="1"/>
        <end position="13"/>
    </location>
</feature>
<proteinExistence type="inferred from homology"/>
<evidence type="ECO:0000256" key="2">
    <source>
        <dbReference type="ARBA" id="ARBA00022980"/>
    </source>
</evidence>
<dbReference type="Pfam" id="PF01158">
    <property type="entry name" value="Ribosomal_L36e"/>
    <property type="match status" value="1"/>
</dbReference>
<keyword evidence="2 4" id="KW-0689">Ribosomal protein</keyword>
<evidence type="ECO:0000256" key="5">
    <source>
        <dbReference type="SAM" id="MobiDB-lite"/>
    </source>
</evidence>
<accession>A0A4V1IV90</accession>
<keyword evidence="3 4" id="KW-0687">Ribonucleoprotein</keyword>
<evidence type="ECO:0000256" key="1">
    <source>
        <dbReference type="ARBA" id="ARBA00006509"/>
    </source>
</evidence>
<dbReference type="EMBL" id="ML014126">
    <property type="protein sequence ID" value="RKP03229.1"/>
    <property type="molecule type" value="Genomic_DNA"/>
</dbReference>
<dbReference type="InterPro" id="IPR038097">
    <property type="entry name" value="Ribosomal_eL36_sf"/>
</dbReference>
<dbReference type="GO" id="GO:1990904">
    <property type="term" value="C:ribonucleoprotein complex"/>
    <property type="evidence" value="ECO:0007669"/>
    <property type="project" value="UniProtKB-KW"/>
</dbReference>
<dbReference type="InterPro" id="IPR000509">
    <property type="entry name" value="Ribosomal_eL36"/>
</dbReference>
<dbReference type="GO" id="GO:0006412">
    <property type="term" value="P:translation"/>
    <property type="evidence" value="ECO:0007669"/>
    <property type="project" value="InterPro"/>
</dbReference>
<dbReference type="Gene3D" id="1.10.10.1760">
    <property type="entry name" value="60S ribosomal protein L36"/>
    <property type="match status" value="1"/>
</dbReference>
<feature type="region of interest" description="Disordered" evidence="5">
    <location>
        <begin position="1"/>
        <end position="21"/>
    </location>
</feature>
<dbReference type="Proteomes" id="UP000274922">
    <property type="component" value="Unassembled WGS sequence"/>
</dbReference>
<evidence type="ECO:0000313" key="7">
    <source>
        <dbReference type="Proteomes" id="UP000274922"/>
    </source>
</evidence>
<protein>
    <recommendedName>
        <fullName evidence="4">60S ribosomal protein L36</fullName>
    </recommendedName>
</protein>
<evidence type="ECO:0000313" key="6">
    <source>
        <dbReference type="EMBL" id="RKP03229.1"/>
    </source>
</evidence>
<sequence length="109" mass="12706">MALTVVTQTSKRNGTVVGKARGHKTTRLELVKRHADKINMATKRTTFIRDLIQEVAGFAPYERRLIELLKNSRDKRAKKFCKKRLGTFQRSKRKIEQMQAVIAESRRHK</sequence>
<keyword evidence="7" id="KW-1185">Reference proteome</keyword>
<dbReference type="FunFam" id="1.10.10.1760:FF:000001">
    <property type="entry name" value="60S ribosomal protein L36"/>
    <property type="match status" value="1"/>
</dbReference>
<dbReference type="OrthoDB" id="9616667at2759"/>
<dbReference type="GO" id="GO:0003735">
    <property type="term" value="F:structural constituent of ribosome"/>
    <property type="evidence" value="ECO:0007669"/>
    <property type="project" value="InterPro"/>
</dbReference>
<name>A0A4V1IV90_9FUNG</name>
<dbReference type="GO" id="GO:0005840">
    <property type="term" value="C:ribosome"/>
    <property type="evidence" value="ECO:0007669"/>
    <property type="project" value="UniProtKB-KW"/>
</dbReference>
<organism evidence="6 7">
    <name type="scientific">Caulochytrium protostelioides</name>
    <dbReference type="NCBI Taxonomy" id="1555241"/>
    <lineage>
        <taxon>Eukaryota</taxon>
        <taxon>Fungi</taxon>
        <taxon>Fungi incertae sedis</taxon>
        <taxon>Chytridiomycota</taxon>
        <taxon>Chytridiomycota incertae sedis</taxon>
        <taxon>Chytridiomycetes</taxon>
        <taxon>Caulochytriales</taxon>
        <taxon>Caulochytriaceae</taxon>
        <taxon>Caulochytrium</taxon>
    </lineage>
</organism>
<evidence type="ECO:0000256" key="3">
    <source>
        <dbReference type="ARBA" id="ARBA00023274"/>
    </source>
</evidence>
<reference evidence="7" key="1">
    <citation type="journal article" date="2018" name="Nat. Microbiol.">
        <title>Leveraging single-cell genomics to expand the fungal tree of life.</title>
        <authorList>
            <person name="Ahrendt S.R."/>
            <person name="Quandt C.A."/>
            <person name="Ciobanu D."/>
            <person name="Clum A."/>
            <person name="Salamov A."/>
            <person name="Andreopoulos B."/>
            <person name="Cheng J.F."/>
            <person name="Woyke T."/>
            <person name="Pelin A."/>
            <person name="Henrissat B."/>
            <person name="Reynolds N.K."/>
            <person name="Benny G.L."/>
            <person name="Smith M.E."/>
            <person name="James T.Y."/>
            <person name="Grigoriev I.V."/>
        </authorList>
    </citation>
    <scope>NUCLEOTIDE SEQUENCE [LARGE SCALE GENOMIC DNA]</scope>
    <source>
        <strain evidence="7">ATCC 52028</strain>
    </source>
</reference>
<dbReference type="PANTHER" id="PTHR10114">
    <property type="entry name" value="60S RIBOSOMAL PROTEIN L36"/>
    <property type="match status" value="1"/>
</dbReference>
<gene>
    <name evidence="6" type="ORF">CXG81DRAFT_9821</name>
</gene>
<dbReference type="STRING" id="1555241.A0A4V1IV90"/>
<comment type="similarity">
    <text evidence="1 4">Belongs to the eukaryotic ribosomal protein eL36 family.</text>
</comment>
<evidence type="ECO:0000256" key="4">
    <source>
        <dbReference type="RuleBase" id="RU000665"/>
    </source>
</evidence>
<dbReference type="AlphaFoldDB" id="A0A4V1IV90"/>
<dbReference type="PROSITE" id="PS01190">
    <property type="entry name" value="RIBOSOMAL_L36E"/>
    <property type="match status" value="1"/>
</dbReference>